<reference evidence="2 3" key="1">
    <citation type="submission" date="2019-02" db="EMBL/GenBank/DDBJ databases">
        <title>Complete Genome Sequence and Methylome Analysis of free living Spirochaetas.</title>
        <authorList>
            <person name="Fomenkov A."/>
            <person name="Dubinina G."/>
            <person name="Leshcheva N."/>
            <person name="Mikheeva N."/>
            <person name="Grabovich M."/>
            <person name="Vincze T."/>
            <person name="Roberts R.J."/>
        </authorList>
    </citation>
    <scope>NUCLEOTIDE SEQUENCE [LARGE SCALE GENOMIC DNA]</scope>
    <source>
        <strain evidence="2 3">K2</strain>
    </source>
</reference>
<dbReference type="KEGG" id="ock:EXM22_08830"/>
<sequence length="498" mass="58958">MKDYNCSLRIHSRRHLELKSDYPLMRNAKRTDYEMNFYFFFPNQLNITEKRIGVERFINNIKIYTRFSTPGLSLKLIVDKECELSPLYRIRHFMEMAEIEQSRKDGLILYELQVLTNIYRAEVDNTVFLLASEIQKQTRDSMCSRKMGLFLDEMQTFLKDFRKLHALFINPRINDIQREALAWADESISIITERALNRLFTSTQEMESSETHLKAYEKITKSETEYRRSMGYQYLIIEDDSRSGERMAYRESMLKKWSQSAMYMTNEDSRTPHRVGHILAGIAAGIAMIFAVFMTIFAGKLFTPNSTPWILIIVMAYIFKDRIKEVLREILKNVLPQLTSDQRTILFEPSLKKRVGISRGTARFNKISEIPDNIREIRFHKPNPFHSILPEQDVILYKRHISLNSKKLITNHSRLNSVTEIIRLNIDDWLKEMDDPKDFFYKLENMKKIKIKGNRVYRIHLVMNLKNHDHPEIEELSHYCLVINKTGIIRLEDLNEVS</sequence>
<accession>A0A5C1QNE7</accession>
<dbReference type="OrthoDB" id="366465at2"/>
<keyword evidence="1" id="KW-0812">Transmembrane</keyword>
<gene>
    <name evidence="2" type="ORF">EXM22_08830</name>
</gene>
<feature type="transmembrane region" description="Helical" evidence="1">
    <location>
        <begin position="278"/>
        <end position="296"/>
    </location>
</feature>
<keyword evidence="3" id="KW-1185">Reference proteome</keyword>
<keyword evidence="1" id="KW-1133">Transmembrane helix</keyword>
<evidence type="ECO:0000256" key="1">
    <source>
        <dbReference type="SAM" id="Phobius"/>
    </source>
</evidence>
<dbReference type="AlphaFoldDB" id="A0A5C1QNE7"/>
<feature type="transmembrane region" description="Helical" evidence="1">
    <location>
        <begin position="302"/>
        <end position="319"/>
    </location>
</feature>
<dbReference type="Proteomes" id="UP000324209">
    <property type="component" value="Chromosome"/>
</dbReference>
<dbReference type="EMBL" id="CP036150">
    <property type="protein sequence ID" value="QEN08084.1"/>
    <property type="molecule type" value="Genomic_DNA"/>
</dbReference>
<proteinExistence type="predicted"/>
<dbReference type="RefSeq" id="WP_149486164.1">
    <property type="nucleotide sequence ID" value="NZ_CP036150.1"/>
</dbReference>
<keyword evidence="1" id="KW-0472">Membrane</keyword>
<evidence type="ECO:0000313" key="3">
    <source>
        <dbReference type="Proteomes" id="UP000324209"/>
    </source>
</evidence>
<protein>
    <submittedName>
        <fullName evidence="2">Uncharacterized protein</fullName>
    </submittedName>
</protein>
<organism evidence="2 3">
    <name type="scientific">Oceanispirochaeta crateris</name>
    <dbReference type="NCBI Taxonomy" id="2518645"/>
    <lineage>
        <taxon>Bacteria</taxon>
        <taxon>Pseudomonadati</taxon>
        <taxon>Spirochaetota</taxon>
        <taxon>Spirochaetia</taxon>
        <taxon>Spirochaetales</taxon>
        <taxon>Spirochaetaceae</taxon>
        <taxon>Oceanispirochaeta</taxon>
    </lineage>
</organism>
<evidence type="ECO:0000313" key="2">
    <source>
        <dbReference type="EMBL" id="QEN08084.1"/>
    </source>
</evidence>
<name>A0A5C1QNE7_9SPIO</name>